<dbReference type="EC" id="2.7.10.2" evidence="8"/>
<accession>A0A915E8T8</accession>
<dbReference type="GO" id="GO:0005524">
    <property type="term" value="F:ATP binding"/>
    <property type="evidence" value="ECO:0007669"/>
    <property type="project" value="UniProtKB-KW"/>
</dbReference>
<dbReference type="SUPFAM" id="SSF56112">
    <property type="entry name" value="Protein kinase-like (PK-like)"/>
    <property type="match status" value="2"/>
</dbReference>
<dbReference type="GO" id="GO:0004715">
    <property type="term" value="F:non-membrane spanning protein tyrosine kinase activity"/>
    <property type="evidence" value="ECO:0007669"/>
    <property type="project" value="UniProtKB-EC"/>
</dbReference>
<dbReference type="SMART" id="SM00252">
    <property type="entry name" value="SH2"/>
    <property type="match status" value="1"/>
</dbReference>
<evidence type="ECO:0000256" key="5">
    <source>
        <dbReference type="ARBA" id="ARBA00023137"/>
    </source>
</evidence>
<keyword evidence="7" id="KW-0727">SH2 domain</keyword>
<dbReference type="AlphaFoldDB" id="A0A915E8T8"/>
<name>A0A915E8T8_9BILA</name>
<evidence type="ECO:0000256" key="4">
    <source>
        <dbReference type="ARBA" id="ARBA00022840"/>
    </source>
</evidence>
<dbReference type="PANTHER" id="PTHR24418">
    <property type="entry name" value="TYROSINE-PROTEIN KINASE"/>
    <property type="match status" value="1"/>
</dbReference>
<feature type="domain" description="Protein kinase" evidence="10">
    <location>
        <begin position="207"/>
        <end position="590"/>
    </location>
</feature>
<comment type="similarity">
    <text evidence="8">Belongs to the protein kinase superfamily. Tyr protein kinase family.</text>
</comment>
<proteinExistence type="inferred from homology"/>
<protein>
    <recommendedName>
        <fullName evidence="8">Tyrosine-protein kinase</fullName>
        <ecNumber evidence="8">2.7.10.2</ecNumber>
    </recommendedName>
</protein>
<evidence type="ECO:0000259" key="10">
    <source>
        <dbReference type="PROSITE" id="PS50011"/>
    </source>
</evidence>
<dbReference type="Pfam" id="PF07714">
    <property type="entry name" value="PK_Tyr_Ser-Thr"/>
    <property type="match status" value="2"/>
</dbReference>
<dbReference type="InterPro" id="IPR000719">
    <property type="entry name" value="Prot_kinase_dom"/>
</dbReference>
<keyword evidence="11" id="KW-1185">Reference proteome</keyword>
<keyword evidence="5 8" id="KW-0829">Tyrosine-protein kinase</keyword>
<keyword evidence="2 8" id="KW-0547">Nucleotide-binding</keyword>
<evidence type="ECO:0000313" key="11">
    <source>
        <dbReference type="Proteomes" id="UP000887574"/>
    </source>
</evidence>
<dbReference type="InterPro" id="IPR035849">
    <property type="entry name" value="Fes/Fps/Fer_SH2"/>
</dbReference>
<dbReference type="PROSITE" id="PS00109">
    <property type="entry name" value="PROTEIN_KINASE_TYR"/>
    <property type="match status" value="2"/>
</dbReference>
<dbReference type="PROSITE" id="PS50011">
    <property type="entry name" value="PROTEIN_KINASE_DOM"/>
    <property type="match status" value="1"/>
</dbReference>
<dbReference type="SUPFAM" id="SSF55550">
    <property type="entry name" value="SH2 domain"/>
    <property type="match status" value="2"/>
</dbReference>
<evidence type="ECO:0000256" key="2">
    <source>
        <dbReference type="ARBA" id="ARBA00022741"/>
    </source>
</evidence>
<keyword evidence="3 8" id="KW-0418">Kinase</keyword>
<dbReference type="InterPro" id="IPR050198">
    <property type="entry name" value="Non-receptor_tyrosine_kinases"/>
</dbReference>
<dbReference type="Pfam" id="PF00017">
    <property type="entry name" value="SH2"/>
    <property type="match status" value="1"/>
</dbReference>
<dbReference type="Proteomes" id="UP000887574">
    <property type="component" value="Unplaced"/>
</dbReference>
<dbReference type="PROSITE" id="PS50001">
    <property type="entry name" value="SH2"/>
    <property type="match status" value="1"/>
</dbReference>
<keyword evidence="4 8" id="KW-0067">ATP-binding</keyword>
<dbReference type="InterPro" id="IPR011009">
    <property type="entry name" value="Kinase-like_dom_sf"/>
</dbReference>
<dbReference type="InterPro" id="IPR020635">
    <property type="entry name" value="Tyr_kinase_cat_dom"/>
</dbReference>
<dbReference type="InterPro" id="IPR000980">
    <property type="entry name" value="SH2"/>
</dbReference>
<keyword evidence="1 8" id="KW-0808">Transferase</keyword>
<dbReference type="InterPro" id="IPR001245">
    <property type="entry name" value="Ser-Thr/Tyr_kinase_cat_dom"/>
</dbReference>
<evidence type="ECO:0000256" key="7">
    <source>
        <dbReference type="PROSITE-ProRule" id="PRU00191"/>
    </source>
</evidence>
<comment type="catalytic activity">
    <reaction evidence="6 8">
        <text>L-tyrosyl-[protein] + ATP = O-phospho-L-tyrosyl-[protein] + ADP + H(+)</text>
        <dbReference type="Rhea" id="RHEA:10596"/>
        <dbReference type="Rhea" id="RHEA-COMP:10136"/>
        <dbReference type="Rhea" id="RHEA-COMP:20101"/>
        <dbReference type="ChEBI" id="CHEBI:15378"/>
        <dbReference type="ChEBI" id="CHEBI:30616"/>
        <dbReference type="ChEBI" id="CHEBI:46858"/>
        <dbReference type="ChEBI" id="CHEBI:61978"/>
        <dbReference type="ChEBI" id="CHEBI:456216"/>
        <dbReference type="EC" id="2.7.10.2"/>
    </reaction>
</comment>
<dbReference type="Gene3D" id="3.30.200.20">
    <property type="entry name" value="Phosphorylase Kinase, domain 1"/>
    <property type="match status" value="1"/>
</dbReference>
<dbReference type="Gene3D" id="1.10.510.10">
    <property type="entry name" value="Transferase(Phosphotransferase) domain 1"/>
    <property type="match status" value="2"/>
</dbReference>
<evidence type="ECO:0000256" key="1">
    <source>
        <dbReference type="ARBA" id="ARBA00022679"/>
    </source>
</evidence>
<evidence type="ECO:0000256" key="8">
    <source>
        <dbReference type="RuleBase" id="RU362096"/>
    </source>
</evidence>
<dbReference type="WBParaSite" id="jg2775">
    <property type="protein sequence ID" value="jg2775"/>
    <property type="gene ID" value="jg2775"/>
</dbReference>
<dbReference type="CDD" id="cd10361">
    <property type="entry name" value="SH2_Fps_family"/>
    <property type="match status" value="1"/>
</dbReference>
<dbReference type="InterPro" id="IPR036860">
    <property type="entry name" value="SH2_dom_sf"/>
</dbReference>
<reference evidence="12" key="1">
    <citation type="submission" date="2022-11" db="UniProtKB">
        <authorList>
            <consortium name="WormBaseParasite"/>
        </authorList>
    </citation>
    <scope>IDENTIFICATION</scope>
</reference>
<dbReference type="SMART" id="SM00219">
    <property type="entry name" value="TyrKc"/>
    <property type="match status" value="1"/>
</dbReference>
<evidence type="ECO:0000256" key="6">
    <source>
        <dbReference type="ARBA" id="ARBA00051245"/>
    </source>
</evidence>
<sequence length="590" mass="67029">MAVSGSPQRETVVLHNLRAIIVIVANLGGAAGLLGAGGLGLDVIIQSAPYSFADLDKQKRLSSTRMSDELPNNFNSVAIQTVAITSKKALLSLEKNIQDELYYHGFMSKLEAEVLLKKHGHFLVRRIQEATNLYYVVSVQWKEEKLHYKINQTSRKHYFYLNRECKKTVVGLIRFHRQNQVPINETTKACLKKTVNRHHYTIFREQVTLGAYISAGEFGAVYAGLLRVGLFSRLDVAVKTMKLDEDKLSMDQRIVFLREANIMMRLKHKNVIRLYGVCVYEDPIWIVMECAKGYLSSVFFTLQPTHLRRQLVEETTNSESAPDETLKIKFSKEICLGMAYLESFMVIHRDLAARNCLLGKKETVKIVAITSKKALLSLEKNIQDELYYHGFMSKLEAEVLLKKHGHFLTVVGLIRFHRQNQVPINETTKACLKKTDCYNNIDSKNVIRLYGVCVYEDPIWIVMECAKGGSLLKRLQNSESAPDETLKIKFSKEICLGMAYLESFMVIHRDLAARNCLLGKKETIKIADFGLSNKGLKALKIGASDVCSSKFGQMDNSLWEELSVRQIGQGSSKERSNLCLLRIRLRKCRV</sequence>
<dbReference type="Gene3D" id="3.30.505.10">
    <property type="entry name" value="SH2 domain"/>
    <property type="match status" value="1"/>
</dbReference>
<organism evidence="11 12">
    <name type="scientific">Ditylenchus dipsaci</name>
    <dbReference type="NCBI Taxonomy" id="166011"/>
    <lineage>
        <taxon>Eukaryota</taxon>
        <taxon>Metazoa</taxon>
        <taxon>Ecdysozoa</taxon>
        <taxon>Nematoda</taxon>
        <taxon>Chromadorea</taxon>
        <taxon>Rhabditida</taxon>
        <taxon>Tylenchina</taxon>
        <taxon>Tylenchomorpha</taxon>
        <taxon>Sphaerularioidea</taxon>
        <taxon>Anguinidae</taxon>
        <taxon>Anguininae</taxon>
        <taxon>Ditylenchus</taxon>
    </lineage>
</organism>
<evidence type="ECO:0000256" key="3">
    <source>
        <dbReference type="ARBA" id="ARBA00022777"/>
    </source>
</evidence>
<evidence type="ECO:0000313" key="12">
    <source>
        <dbReference type="WBParaSite" id="jg2775"/>
    </source>
</evidence>
<dbReference type="InterPro" id="IPR008266">
    <property type="entry name" value="Tyr_kinase_AS"/>
</dbReference>
<evidence type="ECO:0000259" key="9">
    <source>
        <dbReference type="PROSITE" id="PS50001"/>
    </source>
</evidence>
<feature type="domain" description="SH2" evidence="9">
    <location>
        <begin position="102"/>
        <end position="195"/>
    </location>
</feature>